<dbReference type="Gene3D" id="3.40.50.1000">
    <property type="entry name" value="HAD superfamily/HAD-like"/>
    <property type="match status" value="1"/>
</dbReference>
<evidence type="ECO:0000256" key="4">
    <source>
        <dbReference type="ARBA" id="ARBA00013078"/>
    </source>
</evidence>
<dbReference type="InterPro" id="IPR050155">
    <property type="entry name" value="HAD-like_hydrolase_sf"/>
</dbReference>
<dbReference type="InterPro" id="IPR041492">
    <property type="entry name" value="HAD_2"/>
</dbReference>
<dbReference type="GO" id="GO:0005829">
    <property type="term" value="C:cytosol"/>
    <property type="evidence" value="ECO:0007669"/>
    <property type="project" value="TreeGrafter"/>
</dbReference>
<dbReference type="AlphaFoldDB" id="A0A6P1T1Y4"/>
<organism evidence="5 6">
    <name type="scientific">Algicella marina</name>
    <dbReference type="NCBI Taxonomy" id="2683284"/>
    <lineage>
        <taxon>Bacteria</taxon>
        <taxon>Pseudomonadati</taxon>
        <taxon>Pseudomonadota</taxon>
        <taxon>Alphaproteobacteria</taxon>
        <taxon>Rhodobacterales</taxon>
        <taxon>Paracoccaceae</taxon>
        <taxon>Algicella</taxon>
    </lineage>
</organism>
<evidence type="ECO:0000313" key="5">
    <source>
        <dbReference type="EMBL" id="QHQ35299.1"/>
    </source>
</evidence>
<gene>
    <name evidence="5" type="ORF">GO499_08855</name>
</gene>
<dbReference type="Proteomes" id="UP000464495">
    <property type="component" value="Chromosome"/>
</dbReference>
<dbReference type="SFLD" id="SFLDS00003">
    <property type="entry name" value="Haloacid_Dehalogenase"/>
    <property type="match status" value="1"/>
</dbReference>
<evidence type="ECO:0000313" key="6">
    <source>
        <dbReference type="Proteomes" id="UP000464495"/>
    </source>
</evidence>
<dbReference type="EC" id="3.1.3.18" evidence="4"/>
<dbReference type="InterPro" id="IPR023198">
    <property type="entry name" value="PGP-like_dom2"/>
</dbReference>
<evidence type="ECO:0000256" key="1">
    <source>
        <dbReference type="ARBA" id="ARBA00000830"/>
    </source>
</evidence>
<dbReference type="EMBL" id="CP046620">
    <property type="protein sequence ID" value="QHQ35299.1"/>
    <property type="molecule type" value="Genomic_DNA"/>
</dbReference>
<accession>A0A6P1T1Y4</accession>
<dbReference type="GO" id="GO:0006281">
    <property type="term" value="P:DNA repair"/>
    <property type="evidence" value="ECO:0007669"/>
    <property type="project" value="TreeGrafter"/>
</dbReference>
<dbReference type="SFLD" id="SFLDG01129">
    <property type="entry name" value="C1.5:_HAD__Beta-PGM__Phosphata"/>
    <property type="match status" value="1"/>
</dbReference>
<dbReference type="KEGG" id="amaq:GO499_08855"/>
<dbReference type="RefSeq" id="WP_161861866.1">
    <property type="nucleotide sequence ID" value="NZ_CP046620.1"/>
</dbReference>
<dbReference type="PANTHER" id="PTHR43434:SF1">
    <property type="entry name" value="PHOSPHOGLYCOLATE PHOSPHATASE"/>
    <property type="match status" value="1"/>
</dbReference>
<protein>
    <recommendedName>
        <fullName evidence="4">phosphoglycolate phosphatase</fullName>
        <ecNumber evidence="4">3.1.3.18</ecNumber>
    </recommendedName>
</protein>
<comment type="catalytic activity">
    <reaction evidence="1">
        <text>2-phosphoglycolate + H2O = glycolate + phosphate</text>
        <dbReference type="Rhea" id="RHEA:14369"/>
        <dbReference type="ChEBI" id="CHEBI:15377"/>
        <dbReference type="ChEBI" id="CHEBI:29805"/>
        <dbReference type="ChEBI" id="CHEBI:43474"/>
        <dbReference type="ChEBI" id="CHEBI:58033"/>
        <dbReference type="EC" id="3.1.3.18"/>
    </reaction>
</comment>
<reference evidence="5 6" key="1">
    <citation type="submission" date="2019-12" db="EMBL/GenBank/DDBJ databases">
        <title>Complete genome sequence of Algicella marina strain 9Alg 56(T) isolated from the red alga Tichocarpus crinitus.</title>
        <authorList>
            <person name="Kim S.-G."/>
            <person name="Nedashkovskaya O.I."/>
        </authorList>
    </citation>
    <scope>NUCLEOTIDE SEQUENCE [LARGE SCALE GENOMIC DNA]</scope>
    <source>
        <strain evidence="5 6">9Alg 56</strain>
    </source>
</reference>
<comment type="pathway">
    <text evidence="2">Organic acid metabolism; glycolate biosynthesis; glycolate from 2-phosphoglycolate: step 1/1.</text>
</comment>
<sequence>MRAAIFDLDGTLADTSADLLAAANACFPQTCLTMAEDRALAFQGGRAMLRVALERQGRAWTEETVAELYPRLLEHYERHIARDTRLFPGVEAALDRLALAGWGLGVCTLKPEGLADLLLRKLGVRDRFATLTGQDSLPYKKPDPRHLLDTIAGAGGVPAHSVLIGDSQTDRDTAANADVACILVTFRPDGLDVGAMNAAGLLDHFDDLPALLDGLIARP</sequence>
<dbReference type="GO" id="GO:0008967">
    <property type="term" value="F:phosphoglycolate phosphatase activity"/>
    <property type="evidence" value="ECO:0007669"/>
    <property type="project" value="UniProtKB-EC"/>
</dbReference>
<keyword evidence="6" id="KW-1185">Reference proteome</keyword>
<dbReference type="SUPFAM" id="SSF56784">
    <property type="entry name" value="HAD-like"/>
    <property type="match status" value="1"/>
</dbReference>
<dbReference type="Pfam" id="PF13419">
    <property type="entry name" value="HAD_2"/>
    <property type="match status" value="1"/>
</dbReference>
<dbReference type="PANTHER" id="PTHR43434">
    <property type="entry name" value="PHOSPHOGLYCOLATE PHOSPHATASE"/>
    <property type="match status" value="1"/>
</dbReference>
<name>A0A6P1T1Y4_9RHOB</name>
<proteinExistence type="inferred from homology"/>
<dbReference type="Gene3D" id="1.10.150.240">
    <property type="entry name" value="Putative phosphatase, domain 2"/>
    <property type="match status" value="1"/>
</dbReference>
<evidence type="ECO:0000256" key="3">
    <source>
        <dbReference type="ARBA" id="ARBA00006171"/>
    </source>
</evidence>
<dbReference type="InterPro" id="IPR023214">
    <property type="entry name" value="HAD_sf"/>
</dbReference>
<dbReference type="InterPro" id="IPR036412">
    <property type="entry name" value="HAD-like_sf"/>
</dbReference>
<comment type="similarity">
    <text evidence="3">Belongs to the HAD-like hydrolase superfamily. CbbY/CbbZ/Gph/YieH family.</text>
</comment>
<evidence type="ECO:0000256" key="2">
    <source>
        <dbReference type="ARBA" id="ARBA00004818"/>
    </source>
</evidence>
<keyword evidence="5" id="KW-0378">Hydrolase</keyword>